<organism evidence="2">
    <name type="scientific">marine sediment metagenome</name>
    <dbReference type="NCBI Taxonomy" id="412755"/>
    <lineage>
        <taxon>unclassified sequences</taxon>
        <taxon>metagenomes</taxon>
        <taxon>ecological metagenomes</taxon>
    </lineage>
</organism>
<gene>
    <name evidence="2" type="ORF">S01H1_20611</name>
</gene>
<protein>
    <submittedName>
        <fullName evidence="2">Uncharacterized protein</fullName>
    </submittedName>
</protein>
<dbReference type="AlphaFoldDB" id="X0TK18"/>
<feature type="non-terminal residue" evidence="2">
    <location>
        <position position="1"/>
    </location>
</feature>
<evidence type="ECO:0000256" key="1">
    <source>
        <dbReference type="SAM" id="Phobius"/>
    </source>
</evidence>
<keyword evidence="1" id="KW-0812">Transmembrane</keyword>
<feature type="transmembrane region" description="Helical" evidence="1">
    <location>
        <begin position="67"/>
        <end position="88"/>
    </location>
</feature>
<evidence type="ECO:0000313" key="2">
    <source>
        <dbReference type="EMBL" id="GAF88452.1"/>
    </source>
</evidence>
<proteinExistence type="predicted"/>
<keyword evidence="1" id="KW-0472">Membrane</keyword>
<accession>X0TK18</accession>
<dbReference type="EMBL" id="BARS01011304">
    <property type="protein sequence ID" value="GAF88452.1"/>
    <property type="molecule type" value="Genomic_DNA"/>
</dbReference>
<sequence>YFFITRDMKNIVGPIYTDWGYEFEIVGISLYLFLGSVLIILILLFISLAIISFRYYQNRLLLDRYRIFNLLAILLFILSGMVEAFGWFPGWRMLLARIIFMIPGFMAYLIVTSDGFKLVVKQGAL</sequence>
<name>X0TK18_9ZZZZ</name>
<reference evidence="2" key="1">
    <citation type="journal article" date="2014" name="Front. Microbiol.">
        <title>High frequency of phylogenetically diverse reductive dehalogenase-homologous genes in deep subseafloor sedimentary metagenomes.</title>
        <authorList>
            <person name="Kawai M."/>
            <person name="Futagami T."/>
            <person name="Toyoda A."/>
            <person name="Takaki Y."/>
            <person name="Nishi S."/>
            <person name="Hori S."/>
            <person name="Arai W."/>
            <person name="Tsubouchi T."/>
            <person name="Morono Y."/>
            <person name="Uchiyama I."/>
            <person name="Ito T."/>
            <person name="Fujiyama A."/>
            <person name="Inagaki F."/>
            <person name="Takami H."/>
        </authorList>
    </citation>
    <scope>NUCLEOTIDE SEQUENCE</scope>
    <source>
        <strain evidence="2">Expedition CK06-06</strain>
    </source>
</reference>
<feature type="transmembrane region" description="Helical" evidence="1">
    <location>
        <begin position="28"/>
        <end position="55"/>
    </location>
</feature>
<comment type="caution">
    <text evidence="2">The sequence shown here is derived from an EMBL/GenBank/DDBJ whole genome shotgun (WGS) entry which is preliminary data.</text>
</comment>
<keyword evidence="1" id="KW-1133">Transmembrane helix</keyword>
<feature type="transmembrane region" description="Helical" evidence="1">
    <location>
        <begin position="94"/>
        <end position="111"/>
    </location>
</feature>